<sequence length="181" mass="20339">MLYLPPPRPGKSCLVTLQYRSSSLPGVAIPCTAAEHKSSDPHPFSLGLSKEPSSSFDTDRRKRPRSRASKGRVSLRGSHSPLRIFEVFFFSSRSIKARDLPEKRRRQRDPFFYRQYAAMCKKGLPEHIQVLPPLLLFFSLSLNGDFSLNSGVRLIPLCASTSDHDASAGQIRKNSSDFLIF</sequence>
<evidence type="ECO:0000256" key="1">
    <source>
        <dbReference type="SAM" id="MobiDB-lite"/>
    </source>
</evidence>
<reference evidence="3" key="1">
    <citation type="submission" date="2016-04" db="EMBL/GenBank/DDBJ databases">
        <authorList>
            <person name="Guldener U."/>
            <person name="Guldener U."/>
        </authorList>
    </citation>
    <scope>NUCLEOTIDE SEQUENCE [LARGE SCALE GENOMIC DNA]</scope>
    <source>
        <strain evidence="3">UB2112</strain>
    </source>
</reference>
<organism evidence="2 3">
    <name type="scientific">Ustilago bromivora</name>
    <dbReference type="NCBI Taxonomy" id="307758"/>
    <lineage>
        <taxon>Eukaryota</taxon>
        <taxon>Fungi</taxon>
        <taxon>Dikarya</taxon>
        <taxon>Basidiomycota</taxon>
        <taxon>Ustilaginomycotina</taxon>
        <taxon>Ustilaginomycetes</taxon>
        <taxon>Ustilaginales</taxon>
        <taxon>Ustilaginaceae</taxon>
        <taxon>Ustilago</taxon>
    </lineage>
</organism>
<dbReference type="AlphaFoldDB" id="A0A1K0HKR2"/>
<dbReference type="EMBL" id="LT558135">
    <property type="protein sequence ID" value="SAM85712.1"/>
    <property type="molecule type" value="Genomic_DNA"/>
</dbReference>
<evidence type="ECO:0000313" key="2">
    <source>
        <dbReference type="EMBL" id="SAM85712.1"/>
    </source>
</evidence>
<dbReference type="Proteomes" id="UP000179920">
    <property type="component" value="Chromosome XIX"/>
</dbReference>
<accession>A0A1K0HKR2</accession>
<proteinExistence type="predicted"/>
<feature type="compositionally biased region" description="Basic residues" evidence="1">
    <location>
        <begin position="61"/>
        <end position="70"/>
    </location>
</feature>
<gene>
    <name evidence="2" type="ORF">UBRO_20186</name>
</gene>
<feature type="region of interest" description="Disordered" evidence="1">
    <location>
        <begin position="37"/>
        <end position="75"/>
    </location>
</feature>
<protein>
    <submittedName>
        <fullName evidence="2">Uncharacterized protein</fullName>
    </submittedName>
</protein>
<name>A0A1K0HKR2_9BASI</name>
<evidence type="ECO:0000313" key="3">
    <source>
        <dbReference type="Proteomes" id="UP000179920"/>
    </source>
</evidence>